<organism evidence="1 2">
    <name type="scientific">Eumeta variegata</name>
    <name type="common">Bagworm moth</name>
    <name type="synonym">Eumeta japonica</name>
    <dbReference type="NCBI Taxonomy" id="151549"/>
    <lineage>
        <taxon>Eukaryota</taxon>
        <taxon>Metazoa</taxon>
        <taxon>Ecdysozoa</taxon>
        <taxon>Arthropoda</taxon>
        <taxon>Hexapoda</taxon>
        <taxon>Insecta</taxon>
        <taxon>Pterygota</taxon>
        <taxon>Neoptera</taxon>
        <taxon>Endopterygota</taxon>
        <taxon>Lepidoptera</taxon>
        <taxon>Glossata</taxon>
        <taxon>Ditrysia</taxon>
        <taxon>Tineoidea</taxon>
        <taxon>Psychidae</taxon>
        <taxon>Oiketicinae</taxon>
        <taxon>Eumeta</taxon>
    </lineage>
</organism>
<dbReference type="EMBL" id="BGZK01000254">
    <property type="protein sequence ID" value="GBP32022.1"/>
    <property type="molecule type" value="Genomic_DNA"/>
</dbReference>
<evidence type="ECO:0000313" key="2">
    <source>
        <dbReference type="Proteomes" id="UP000299102"/>
    </source>
</evidence>
<dbReference type="Proteomes" id="UP000299102">
    <property type="component" value="Unassembled WGS sequence"/>
</dbReference>
<dbReference type="AlphaFoldDB" id="A0A4C1V187"/>
<comment type="caution">
    <text evidence="1">The sequence shown here is derived from an EMBL/GenBank/DDBJ whole genome shotgun (WGS) entry which is preliminary data.</text>
</comment>
<evidence type="ECO:0000313" key="1">
    <source>
        <dbReference type="EMBL" id="GBP32022.1"/>
    </source>
</evidence>
<protein>
    <submittedName>
        <fullName evidence="1">Uncharacterized protein</fullName>
    </submittedName>
</protein>
<gene>
    <name evidence="1" type="ORF">EVAR_21055_1</name>
</gene>
<name>A0A4C1V187_EUMVA</name>
<keyword evidence="2" id="KW-1185">Reference proteome</keyword>
<proteinExistence type="predicted"/>
<accession>A0A4C1V187</accession>
<sequence length="149" mass="16651">MAAPAPERPQVPRTRHCSLSFIRWSLRTVIRGQSGTHEKYYFKKIHKPGTRPSIVKVSFLGPFPVIYIPKVFSSGTADAREVPAPGVSDFPNRVRYHASSRIPNWDLRVGPLCLSPEVRHIQIKKLGLAVLSMQRRRGAGARAISCDPV</sequence>
<reference evidence="1 2" key="1">
    <citation type="journal article" date="2019" name="Commun. Biol.">
        <title>The bagworm genome reveals a unique fibroin gene that provides high tensile strength.</title>
        <authorList>
            <person name="Kono N."/>
            <person name="Nakamura H."/>
            <person name="Ohtoshi R."/>
            <person name="Tomita M."/>
            <person name="Numata K."/>
            <person name="Arakawa K."/>
        </authorList>
    </citation>
    <scope>NUCLEOTIDE SEQUENCE [LARGE SCALE GENOMIC DNA]</scope>
</reference>